<comment type="function">
    <text evidence="7">Reversible hydration of carbon dioxide.</text>
</comment>
<dbReference type="Pfam" id="PF00484">
    <property type="entry name" value="Pro_CA"/>
    <property type="match status" value="1"/>
</dbReference>
<comment type="similarity">
    <text evidence="1 7">Belongs to the beta-class carbonic anhydrase family.</text>
</comment>
<gene>
    <name evidence="8" type="ORF">KIH74_16845</name>
</gene>
<accession>A0ABS5THP9</accession>
<reference evidence="8 9" key="1">
    <citation type="submission" date="2021-05" db="EMBL/GenBank/DDBJ databases">
        <title>Kineosporia and Streptomyces sp. nov. two new marine actinobacteria isolated from Coral.</title>
        <authorList>
            <person name="Buangrab K."/>
            <person name="Sutthacheep M."/>
            <person name="Yeemin T."/>
            <person name="Harunari E."/>
            <person name="Igarashi Y."/>
            <person name="Kanchanasin P."/>
            <person name="Tanasupawat S."/>
            <person name="Phongsopitanun W."/>
        </authorList>
    </citation>
    <scope>NUCLEOTIDE SEQUENCE [LARGE SCALE GENOMIC DNA]</scope>
    <source>
        <strain evidence="8 9">J2-2</strain>
    </source>
</reference>
<dbReference type="EC" id="4.2.1.1" evidence="2 7"/>
<evidence type="ECO:0000256" key="2">
    <source>
        <dbReference type="ARBA" id="ARBA00012925"/>
    </source>
</evidence>
<dbReference type="InterPro" id="IPR015892">
    <property type="entry name" value="Carbonic_anhydrase_CS"/>
</dbReference>
<dbReference type="SMART" id="SM00947">
    <property type="entry name" value="Pro_CA"/>
    <property type="match status" value="1"/>
</dbReference>
<dbReference type="PANTHER" id="PTHR11002">
    <property type="entry name" value="CARBONIC ANHYDRASE"/>
    <property type="match status" value="1"/>
</dbReference>
<keyword evidence="3 7" id="KW-0862">Zinc</keyword>
<evidence type="ECO:0000256" key="4">
    <source>
        <dbReference type="ARBA" id="ARBA00023239"/>
    </source>
</evidence>
<evidence type="ECO:0000313" key="8">
    <source>
        <dbReference type="EMBL" id="MBT0770613.1"/>
    </source>
</evidence>
<evidence type="ECO:0000256" key="1">
    <source>
        <dbReference type="ARBA" id="ARBA00006217"/>
    </source>
</evidence>
<keyword evidence="9" id="KW-1185">Reference proteome</keyword>
<dbReference type="Gene3D" id="3.40.1050.10">
    <property type="entry name" value="Carbonic anhydrase"/>
    <property type="match status" value="1"/>
</dbReference>
<dbReference type="EMBL" id="JAHBAY010000006">
    <property type="protein sequence ID" value="MBT0770613.1"/>
    <property type="molecule type" value="Genomic_DNA"/>
</dbReference>
<sequence length="228" mass="24270">MPSIRNMLNLARPRTGDIPAQRQAQVPDRGDAAWQRLEEGNRRWAVGHSSAEAARGPERRAALVDGQHPFAMVLGCADSRLPTEILFDQGLGDLFVVRTAGHALDEAVLGSIEYAVAALGVDLVVVLGHQSCGAIKAAAHTLDDGTVPDGHIRGLVERLAPDMARGRQAGITELDDLSRWHASATVDLLRQRSNIVRDASEAKGLGLVAATYELGTGLVKRAEGIKPA</sequence>
<name>A0ABS5THP9_9ACTN</name>
<evidence type="ECO:0000256" key="6">
    <source>
        <dbReference type="ARBA" id="ARBA00048348"/>
    </source>
</evidence>
<dbReference type="InterPro" id="IPR036874">
    <property type="entry name" value="Carbonic_anhydrase_sf"/>
</dbReference>
<dbReference type="PROSITE" id="PS00705">
    <property type="entry name" value="PROK_CO2_ANHYDRASE_2"/>
    <property type="match status" value="1"/>
</dbReference>
<comment type="catalytic activity">
    <reaction evidence="6 7">
        <text>hydrogencarbonate + H(+) = CO2 + H2O</text>
        <dbReference type="Rhea" id="RHEA:10748"/>
        <dbReference type="ChEBI" id="CHEBI:15377"/>
        <dbReference type="ChEBI" id="CHEBI:15378"/>
        <dbReference type="ChEBI" id="CHEBI:16526"/>
        <dbReference type="ChEBI" id="CHEBI:17544"/>
        <dbReference type="EC" id="4.2.1.1"/>
    </reaction>
</comment>
<evidence type="ECO:0000313" key="9">
    <source>
        <dbReference type="Proteomes" id="UP001197247"/>
    </source>
</evidence>
<proteinExistence type="inferred from homology"/>
<evidence type="ECO:0000256" key="5">
    <source>
        <dbReference type="ARBA" id="ARBA00024993"/>
    </source>
</evidence>
<organism evidence="8 9">
    <name type="scientific">Kineosporia corallincola</name>
    <dbReference type="NCBI Taxonomy" id="2835133"/>
    <lineage>
        <taxon>Bacteria</taxon>
        <taxon>Bacillati</taxon>
        <taxon>Actinomycetota</taxon>
        <taxon>Actinomycetes</taxon>
        <taxon>Kineosporiales</taxon>
        <taxon>Kineosporiaceae</taxon>
        <taxon>Kineosporia</taxon>
    </lineage>
</organism>
<comment type="function">
    <text evidence="5">Catalyzes the reversible hydration of carbon dioxide to form bicarbonate.</text>
</comment>
<dbReference type="SUPFAM" id="SSF53056">
    <property type="entry name" value="beta-carbonic anhydrase, cab"/>
    <property type="match status" value="1"/>
</dbReference>
<protein>
    <recommendedName>
        <fullName evidence="2 7">Carbonic anhydrase</fullName>
        <ecNumber evidence="2 7">4.2.1.1</ecNumber>
    </recommendedName>
    <alternativeName>
        <fullName evidence="7">Carbonate dehydratase</fullName>
    </alternativeName>
</protein>
<dbReference type="PANTHER" id="PTHR11002:SF79">
    <property type="entry name" value="CARBONIC ANHYDRASE 2"/>
    <property type="match status" value="1"/>
</dbReference>
<comment type="caution">
    <text evidence="8">The sequence shown here is derived from an EMBL/GenBank/DDBJ whole genome shotgun (WGS) entry which is preliminary data.</text>
</comment>
<evidence type="ECO:0000256" key="7">
    <source>
        <dbReference type="RuleBase" id="RU003956"/>
    </source>
</evidence>
<dbReference type="RefSeq" id="WP_214156898.1">
    <property type="nucleotide sequence ID" value="NZ_JAHBAY010000006.1"/>
</dbReference>
<dbReference type="InterPro" id="IPR001765">
    <property type="entry name" value="Carbonic_anhydrase"/>
</dbReference>
<evidence type="ECO:0000256" key="3">
    <source>
        <dbReference type="ARBA" id="ARBA00022833"/>
    </source>
</evidence>
<keyword evidence="4 7" id="KW-0456">Lyase</keyword>
<dbReference type="Proteomes" id="UP001197247">
    <property type="component" value="Unassembled WGS sequence"/>
</dbReference>